<dbReference type="InterPro" id="IPR006680">
    <property type="entry name" value="Amidohydro-rel"/>
</dbReference>
<dbReference type="Proteomes" id="UP001501207">
    <property type="component" value="Unassembled WGS sequence"/>
</dbReference>
<dbReference type="InterPro" id="IPR032466">
    <property type="entry name" value="Metal_Hydrolase"/>
</dbReference>
<dbReference type="Gene3D" id="3.20.20.140">
    <property type="entry name" value="Metal-dependent hydrolases"/>
    <property type="match status" value="1"/>
</dbReference>
<dbReference type="CDD" id="cd00854">
    <property type="entry name" value="NagA"/>
    <property type="match status" value="1"/>
</dbReference>
<sequence length="401" mass="43512">MQEQLKIYNGRIITPNRIIPRGTVLVTGGKITAVSEQDIPAENALTIDAGGQYISPGFIDIHVHGGGGSDFMDADEAAFLKIAETHARYGTTAMVPTTLTSDKEGILNTLAVYERAASRNKNGSAFLGIHLEGPYLALNQRGAQDARYIRDPDPREYQEILSASQAVVRWSAAPERKGAIAFGQYLRSKGILPAIAHTDAIYEEVIQAFDNGYTLITHLYSCMTSVTRRNAYRYAGVVESAYIIDEMDVEVISDGIHLPAPLLKMVYKIKGADKIALITDAMRAAAMPAGESILGGRENGTRVIVEDDVAKLPDRSAFAGSVATADRLVRNMIQLGEVPLADAVRMITSTPARIMKVGDRKGSLAAGKDADIIIFDEDIRITTTIIQGKVIYREGEVRKTT</sequence>
<keyword evidence="3 5" id="KW-0378">Hydrolase</keyword>
<keyword evidence="2" id="KW-0479">Metal-binding</keyword>
<evidence type="ECO:0000256" key="1">
    <source>
        <dbReference type="ARBA" id="ARBA00010716"/>
    </source>
</evidence>
<dbReference type="Pfam" id="PF01979">
    <property type="entry name" value="Amidohydro_1"/>
    <property type="match status" value="1"/>
</dbReference>
<protein>
    <submittedName>
        <fullName evidence="7">N-acetylglucosamine-6-phosphate deacetylase</fullName>
    </submittedName>
</protein>
<feature type="domain" description="Amidohydrolase-related" evidence="6">
    <location>
        <begin position="53"/>
        <end position="390"/>
    </location>
</feature>
<dbReference type="SUPFAM" id="SSF51556">
    <property type="entry name" value="Metallo-dependent hydrolases"/>
    <property type="match status" value="1"/>
</dbReference>
<dbReference type="InterPro" id="IPR011059">
    <property type="entry name" value="Metal-dep_hydrolase_composite"/>
</dbReference>
<gene>
    <name evidence="7" type="primary">nagA_3</name>
    <name evidence="7" type="ORF">GCM10023143_34210</name>
</gene>
<evidence type="ECO:0000313" key="8">
    <source>
        <dbReference type="Proteomes" id="UP001501207"/>
    </source>
</evidence>
<dbReference type="Gene3D" id="2.30.40.10">
    <property type="entry name" value="Urease, subunit C, domain 1"/>
    <property type="match status" value="1"/>
</dbReference>
<keyword evidence="4 5" id="KW-0119">Carbohydrate metabolism</keyword>
<evidence type="ECO:0000259" key="6">
    <source>
        <dbReference type="Pfam" id="PF01979"/>
    </source>
</evidence>
<dbReference type="RefSeq" id="WP_344981671.1">
    <property type="nucleotide sequence ID" value="NZ_BAABFN010000022.1"/>
</dbReference>
<evidence type="ECO:0000256" key="2">
    <source>
        <dbReference type="ARBA" id="ARBA00022723"/>
    </source>
</evidence>
<dbReference type="EMBL" id="BAABFN010000022">
    <property type="protein sequence ID" value="GAA4320200.1"/>
    <property type="molecule type" value="Genomic_DNA"/>
</dbReference>
<reference evidence="8" key="1">
    <citation type="journal article" date="2019" name="Int. J. Syst. Evol. Microbiol.">
        <title>The Global Catalogue of Microorganisms (GCM) 10K type strain sequencing project: providing services to taxonomists for standard genome sequencing and annotation.</title>
        <authorList>
            <consortium name="The Broad Institute Genomics Platform"/>
            <consortium name="The Broad Institute Genome Sequencing Center for Infectious Disease"/>
            <person name="Wu L."/>
            <person name="Ma J."/>
        </authorList>
    </citation>
    <scope>NUCLEOTIDE SEQUENCE [LARGE SCALE GENOMIC DNA]</scope>
    <source>
        <strain evidence="8">JCM 17664</strain>
    </source>
</reference>
<organism evidence="7 8">
    <name type="scientific">Compostibacter hankyongensis</name>
    <dbReference type="NCBI Taxonomy" id="1007089"/>
    <lineage>
        <taxon>Bacteria</taxon>
        <taxon>Pseudomonadati</taxon>
        <taxon>Bacteroidota</taxon>
        <taxon>Chitinophagia</taxon>
        <taxon>Chitinophagales</taxon>
        <taxon>Chitinophagaceae</taxon>
        <taxon>Compostibacter</taxon>
    </lineage>
</organism>
<keyword evidence="8" id="KW-1185">Reference proteome</keyword>
<evidence type="ECO:0000313" key="7">
    <source>
        <dbReference type="EMBL" id="GAA4320200.1"/>
    </source>
</evidence>
<dbReference type="InterPro" id="IPR003764">
    <property type="entry name" value="GlcNAc_6-P_deAcase"/>
</dbReference>
<proteinExistence type="inferred from homology"/>
<dbReference type="PANTHER" id="PTHR11113:SF14">
    <property type="entry name" value="N-ACETYLGLUCOSAMINE-6-PHOSPHATE DEACETYLASE"/>
    <property type="match status" value="1"/>
</dbReference>
<evidence type="ECO:0000256" key="5">
    <source>
        <dbReference type="PIRNR" id="PIRNR038994"/>
    </source>
</evidence>
<dbReference type="PIRSF" id="PIRSF038994">
    <property type="entry name" value="NagA"/>
    <property type="match status" value="1"/>
</dbReference>
<dbReference type="SUPFAM" id="SSF51338">
    <property type="entry name" value="Composite domain of metallo-dependent hydrolases"/>
    <property type="match status" value="1"/>
</dbReference>
<dbReference type="PANTHER" id="PTHR11113">
    <property type="entry name" value="N-ACETYLGLUCOSAMINE-6-PHOSPHATE DEACETYLASE"/>
    <property type="match status" value="1"/>
</dbReference>
<name>A0ABP8G9S9_9BACT</name>
<accession>A0ABP8G9S9</accession>
<evidence type="ECO:0000256" key="4">
    <source>
        <dbReference type="ARBA" id="ARBA00023277"/>
    </source>
</evidence>
<comment type="caution">
    <text evidence="7">The sequence shown here is derived from an EMBL/GenBank/DDBJ whole genome shotgun (WGS) entry which is preliminary data.</text>
</comment>
<comment type="similarity">
    <text evidence="1 5">Belongs to the metallo-dependent hydrolases superfamily. NagA family.</text>
</comment>
<evidence type="ECO:0000256" key="3">
    <source>
        <dbReference type="ARBA" id="ARBA00022801"/>
    </source>
</evidence>
<dbReference type="NCBIfam" id="TIGR00221">
    <property type="entry name" value="nagA"/>
    <property type="match status" value="1"/>
</dbReference>